<evidence type="ECO:0000259" key="5">
    <source>
        <dbReference type="Pfam" id="PF18972"/>
    </source>
</evidence>
<protein>
    <recommendedName>
        <fullName evidence="5">Cns1/TTC4 wheel domain-containing protein</fullName>
    </recommendedName>
</protein>
<dbReference type="PANTHER" id="PTHR46035">
    <property type="entry name" value="TETRATRICOPEPTIDE REPEAT PROTEIN 4"/>
    <property type="match status" value="1"/>
</dbReference>
<dbReference type="InterPro" id="IPR019734">
    <property type="entry name" value="TPR_rpt"/>
</dbReference>
<dbReference type="Proteomes" id="UP001491310">
    <property type="component" value="Unassembled WGS sequence"/>
</dbReference>
<evidence type="ECO:0000313" key="7">
    <source>
        <dbReference type="Proteomes" id="UP001491310"/>
    </source>
</evidence>
<evidence type="ECO:0000256" key="4">
    <source>
        <dbReference type="SAM" id="Coils"/>
    </source>
</evidence>
<keyword evidence="7" id="KW-1185">Reference proteome</keyword>
<dbReference type="CDD" id="cd21377">
    <property type="entry name" value="CTWD_Cns1-like"/>
    <property type="match status" value="1"/>
</dbReference>
<feature type="domain" description="Cns1/TTC4 wheel" evidence="5">
    <location>
        <begin position="226"/>
        <end position="288"/>
    </location>
</feature>
<sequence>MQEEAKYTSDNLPAAFWDEYPENKDENADLAAINAILEESTPDERAETYKGQGNDALKRGLQLKKKFYLREAVDLYTKGLGMGSSLPELLSMLHSNRAQAHLLLENYRNALEDSQEAMKLNSANLKGYYRGARAALKLGECELAAQICSNGLTIDGSATELQQLQSQAESQLQAAAAAKQREAARAMAERAPAKKLASELLRRQYQVGRPQMSVGDHKPYVDEDGVVHWPLLLLYPESMQMDAVEDASEQDTLADQLDIMFSPQAPPLKWDRDHEYTRDSVEVYYLSHAAEALPLADLAEALHSGWPKSKDQEAMPSPYGKHAAKWVRVHEEHSLQDVLRELGHVIPGVPVFFIVASGTRYRDAFLSQDRSIS</sequence>
<comment type="caution">
    <text evidence="6">The sequence shown here is derived from an EMBL/GenBank/DDBJ whole genome shotgun (WGS) entry which is preliminary data.</text>
</comment>
<gene>
    <name evidence="6" type="ORF">WJX75_005927</name>
</gene>
<dbReference type="SMART" id="SM00028">
    <property type="entry name" value="TPR"/>
    <property type="match status" value="2"/>
</dbReference>
<dbReference type="EMBL" id="JALJOT010000009">
    <property type="protein sequence ID" value="KAK9907556.1"/>
    <property type="molecule type" value="Genomic_DNA"/>
</dbReference>
<name>A0ABR2YLM4_9CHLO</name>
<keyword evidence="2" id="KW-0802">TPR repeat</keyword>
<dbReference type="PANTHER" id="PTHR46035:SF1">
    <property type="entry name" value="TETRATRICOPEPTIDE REPEAT PROTEIN 4"/>
    <property type="match status" value="1"/>
</dbReference>
<reference evidence="6 7" key="1">
    <citation type="journal article" date="2024" name="Nat. Commun.">
        <title>Phylogenomics reveals the evolutionary origins of lichenization in chlorophyte algae.</title>
        <authorList>
            <person name="Puginier C."/>
            <person name="Libourel C."/>
            <person name="Otte J."/>
            <person name="Skaloud P."/>
            <person name="Haon M."/>
            <person name="Grisel S."/>
            <person name="Petersen M."/>
            <person name="Berrin J.G."/>
            <person name="Delaux P.M."/>
            <person name="Dal Grande F."/>
            <person name="Keller J."/>
        </authorList>
    </citation>
    <scope>NUCLEOTIDE SEQUENCE [LARGE SCALE GENOMIC DNA]</scope>
    <source>
        <strain evidence="6 7">SAG 216-7</strain>
    </source>
</reference>
<keyword evidence="4" id="KW-0175">Coiled coil</keyword>
<evidence type="ECO:0000256" key="2">
    <source>
        <dbReference type="ARBA" id="ARBA00022803"/>
    </source>
</evidence>
<accession>A0ABR2YLM4</accession>
<dbReference type="Pfam" id="PF18972">
    <property type="entry name" value="Wheel"/>
    <property type="match status" value="1"/>
</dbReference>
<dbReference type="SUPFAM" id="SSF48452">
    <property type="entry name" value="TPR-like"/>
    <property type="match status" value="1"/>
</dbReference>
<dbReference type="InterPro" id="IPR044059">
    <property type="entry name" value="Csn1/TTC4_wheel"/>
</dbReference>
<evidence type="ECO:0000256" key="1">
    <source>
        <dbReference type="ARBA" id="ARBA00022737"/>
    </source>
</evidence>
<evidence type="ECO:0000313" key="6">
    <source>
        <dbReference type="EMBL" id="KAK9907556.1"/>
    </source>
</evidence>
<comment type="similarity">
    <text evidence="3">Belongs to the TTC4 family.</text>
</comment>
<organism evidence="6 7">
    <name type="scientific">Coccomyxa subellipsoidea</name>
    <dbReference type="NCBI Taxonomy" id="248742"/>
    <lineage>
        <taxon>Eukaryota</taxon>
        <taxon>Viridiplantae</taxon>
        <taxon>Chlorophyta</taxon>
        <taxon>core chlorophytes</taxon>
        <taxon>Trebouxiophyceae</taxon>
        <taxon>Trebouxiophyceae incertae sedis</taxon>
        <taxon>Coccomyxaceae</taxon>
        <taxon>Coccomyxa</taxon>
    </lineage>
</organism>
<dbReference type="InterPro" id="IPR011990">
    <property type="entry name" value="TPR-like_helical_dom_sf"/>
</dbReference>
<feature type="coiled-coil region" evidence="4">
    <location>
        <begin position="97"/>
        <end position="124"/>
    </location>
</feature>
<keyword evidence="1" id="KW-0677">Repeat</keyword>
<dbReference type="Gene3D" id="1.25.40.10">
    <property type="entry name" value="Tetratricopeptide repeat domain"/>
    <property type="match status" value="1"/>
</dbReference>
<proteinExistence type="inferred from homology"/>
<evidence type="ECO:0000256" key="3">
    <source>
        <dbReference type="ARBA" id="ARBA00023602"/>
    </source>
</evidence>